<organism evidence="1 2">
    <name type="scientific">Potamilus streckersoni</name>
    <dbReference type="NCBI Taxonomy" id="2493646"/>
    <lineage>
        <taxon>Eukaryota</taxon>
        <taxon>Metazoa</taxon>
        <taxon>Spiralia</taxon>
        <taxon>Lophotrochozoa</taxon>
        <taxon>Mollusca</taxon>
        <taxon>Bivalvia</taxon>
        <taxon>Autobranchia</taxon>
        <taxon>Heteroconchia</taxon>
        <taxon>Palaeoheterodonta</taxon>
        <taxon>Unionida</taxon>
        <taxon>Unionoidea</taxon>
        <taxon>Unionidae</taxon>
        <taxon>Ambleminae</taxon>
        <taxon>Lampsilini</taxon>
        <taxon>Potamilus</taxon>
    </lineage>
</organism>
<dbReference type="InterPro" id="IPR035914">
    <property type="entry name" value="Sperma_CUB_dom_sf"/>
</dbReference>
<dbReference type="Gene3D" id="2.60.120.290">
    <property type="entry name" value="Spermadhesin, CUB domain"/>
    <property type="match status" value="1"/>
</dbReference>
<dbReference type="SUPFAM" id="SSF49854">
    <property type="entry name" value="Spermadhesin, CUB domain"/>
    <property type="match status" value="1"/>
</dbReference>
<dbReference type="Proteomes" id="UP001195483">
    <property type="component" value="Unassembled WGS sequence"/>
</dbReference>
<keyword evidence="2" id="KW-1185">Reference proteome</keyword>
<name>A0AAE0RXV5_9BIVA</name>
<comment type="caution">
    <text evidence="1">The sequence shown here is derived from an EMBL/GenBank/DDBJ whole genome shotgun (WGS) entry which is preliminary data.</text>
</comment>
<protein>
    <submittedName>
        <fullName evidence="1">Uncharacterized protein</fullName>
    </submittedName>
</protein>
<dbReference type="AlphaFoldDB" id="A0AAE0RXV5"/>
<reference evidence="1" key="2">
    <citation type="journal article" date="2021" name="Genome Biol. Evol.">
        <title>Developing a high-quality reference genome for a parasitic bivalve with doubly uniparental inheritance (Bivalvia: Unionida).</title>
        <authorList>
            <person name="Smith C.H."/>
        </authorList>
    </citation>
    <scope>NUCLEOTIDE SEQUENCE</scope>
    <source>
        <strain evidence="1">CHS0354</strain>
        <tissue evidence="1">Mantle</tissue>
    </source>
</reference>
<sequence length="117" mass="13578">MDCRMTIKTSTTKRFMLFFKNFDVESSDFLSNTCNDWLEVHENRFSSAALTSQEQRGHKSDRYSSRLNHKQPIRFSSDRLKITSRTISADHGLMMYQLLADRILVFAAGSFVQDGTR</sequence>
<gene>
    <name evidence="1" type="ORF">CHS0354_000120</name>
</gene>
<dbReference type="EMBL" id="JAEAOA010000046">
    <property type="protein sequence ID" value="KAK3581736.1"/>
    <property type="molecule type" value="Genomic_DNA"/>
</dbReference>
<evidence type="ECO:0000313" key="2">
    <source>
        <dbReference type="Proteomes" id="UP001195483"/>
    </source>
</evidence>
<accession>A0AAE0RXV5</accession>
<reference evidence="1" key="1">
    <citation type="journal article" date="2021" name="Genome Biol. Evol.">
        <title>A High-Quality Reference Genome for a Parasitic Bivalve with Doubly Uniparental Inheritance (Bivalvia: Unionida).</title>
        <authorList>
            <person name="Smith C.H."/>
        </authorList>
    </citation>
    <scope>NUCLEOTIDE SEQUENCE</scope>
    <source>
        <strain evidence="1">CHS0354</strain>
    </source>
</reference>
<proteinExistence type="predicted"/>
<reference evidence="1" key="3">
    <citation type="submission" date="2023-05" db="EMBL/GenBank/DDBJ databases">
        <authorList>
            <person name="Smith C.H."/>
        </authorList>
    </citation>
    <scope>NUCLEOTIDE SEQUENCE</scope>
    <source>
        <strain evidence="1">CHS0354</strain>
        <tissue evidence="1">Mantle</tissue>
    </source>
</reference>
<evidence type="ECO:0000313" key="1">
    <source>
        <dbReference type="EMBL" id="KAK3581736.1"/>
    </source>
</evidence>